<dbReference type="CDD" id="cd07474">
    <property type="entry name" value="Peptidases_S8_subtilisin_Vpr-like"/>
    <property type="match status" value="1"/>
</dbReference>
<evidence type="ECO:0000313" key="14">
    <source>
        <dbReference type="EMBL" id="MRH43967.1"/>
    </source>
</evidence>
<dbReference type="InterPro" id="IPR050131">
    <property type="entry name" value="Peptidase_S8_subtilisin-like"/>
</dbReference>
<dbReference type="AlphaFoldDB" id="A0A6A8DLU6"/>
<dbReference type="CDD" id="cd02133">
    <property type="entry name" value="PA_C5a_like"/>
    <property type="match status" value="1"/>
</dbReference>
<keyword evidence="15" id="KW-1185">Reference proteome</keyword>
<dbReference type="PROSITE" id="PS00138">
    <property type="entry name" value="SUBTILASE_SER"/>
    <property type="match status" value="1"/>
</dbReference>
<evidence type="ECO:0000256" key="1">
    <source>
        <dbReference type="ARBA" id="ARBA00011073"/>
    </source>
</evidence>
<feature type="domain" description="PA" evidence="13">
    <location>
        <begin position="331"/>
        <end position="397"/>
    </location>
</feature>
<protein>
    <submittedName>
        <fullName evidence="14">S8 family serine peptidase</fullName>
    </submittedName>
</protein>
<feature type="active site" description="Charge relay system" evidence="8 9">
    <location>
        <position position="129"/>
    </location>
</feature>
<dbReference type="InterPro" id="IPR015500">
    <property type="entry name" value="Peptidase_S8_subtilisin-rel"/>
</dbReference>
<evidence type="ECO:0000256" key="10">
    <source>
        <dbReference type="RuleBase" id="RU003355"/>
    </source>
</evidence>
<evidence type="ECO:0000313" key="15">
    <source>
        <dbReference type="Proteomes" id="UP000799092"/>
    </source>
</evidence>
<accession>A0A6A8DLU6</accession>
<dbReference type="Proteomes" id="UP000799092">
    <property type="component" value="Unassembled WGS sequence"/>
</dbReference>
<dbReference type="InterPro" id="IPR023828">
    <property type="entry name" value="Peptidase_S8_Ser-AS"/>
</dbReference>
<dbReference type="SUPFAM" id="SSF52025">
    <property type="entry name" value="PA domain"/>
    <property type="match status" value="1"/>
</dbReference>
<sequence>MSLHKTIILFTIICTILFPLSSTAQDKELQSIIIEVDGNPHQHKQYIENYHPFIEVVQVYDTLFNGLALRAKPGQLAKMERLDFVVNAYQVHIYQTQSINNSVPFLKQGDNSSESTSYTGKGVKIGVIDTGIDHTHPDLKPNYKGGYDLVDLDDDPMETLPEQGMPTIHGSHVAGIIAANGEMKGVAPEAELYGYRALGPGGMGTSIQVIAAIEKAVKDGMDIINMSLGNAVNGPDWPTSIAVNKAVALGVSIVIANGNSGPNNWTVGSPATSTDALSVGASTPPLNIPYLSDSFLDKKIYMSPLMGSTPWDLTKEYPVIDGGLGKEEIANARDKIVLMKRGEIPFAEKARIAEQAGAKAVIIYNNEAGSFQGSVDDGQSEINIPATTISKKDGEWLTNQIVKKDKWIDTKYQASQDKMADFSSRGPVTTNWKIKPEIVAPGAAITSTVPGGYMELQGTSMAAPHVAGGLALVKQAHPDWTPEQLKGALLTTALPLQKGEELYDPIIQGMGRMQPQKAIETTTIIHEPLLTLGKIEDLLENHTVKIEIENVSNHDLVYRFDLPKQTRGIRWHMPNSFKIGAKSKKTVAIEASINSSLLKNGLHQGWLTLKQQSQTYNLPYLLLNKEGDYPKAMGMEFSLRTFSDDQYQYRLYLPEKADKVTVDLYNPRTLAFERTLLELEDLKAGLVEGSMEKRNLGKTGKYLANVTVETADNKQHSYQTEIVIEFPE</sequence>
<dbReference type="RefSeq" id="WP_153737587.1">
    <property type="nucleotide sequence ID" value="NZ_WJNG01000013.1"/>
</dbReference>
<dbReference type="PANTHER" id="PTHR43806:SF65">
    <property type="entry name" value="SERINE PROTEASE APRX"/>
    <property type="match status" value="1"/>
</dbReference>
<evidence type="ECO:0000256" key="6">
    <source>
        <dbReference type="ARBA" id="ARBA00022801"/>
    </source>
</evidence>
<dbReference type="PROSITE" id="PS51892">
    <property type="entry name" value="SUBTILASE"/>
    <property type="match status" value="1"/>
</dbReference>
<gene>
    <name evidence="14" type="ORF">GH741_15090</name>
</gene>
<feature type="chain" id="PRO_5025427479" evidence="11">
    <location>
        <begin position="25"/>
        <end position="728"/>
    </location>
</feature>
<dbReference type="InterPro" id="IPR022398">
    <property type="entry name" value="Peptidase_S8_His-AS"/>
</dbReference>
<feature type="domain" description="Peptidase S8/S53" evidence="12">
    <location>
        <begin position="120"/>
        <end position="510"/>
    </location>
</feature>
<dbReference type="Gene3D" id="3.50.30.30">
    <property type="match status" value="1"/>
</dbReference>
<evidence type="ECO:0000256" key="7">
    <source>
        <dbReference type="ARBA" id="ARBA00022825"/>
    </source>
</evidence>
<keyword evidence="4 9" id="KW-0645">Protease</keyword>
<dbReference type="PRINTS" id="PR00723">
    <property type="entry name" value="SUBTILISIN"/>
</dbReference>
<evidence type="ECO:0000256" key="8">
    <source>
        <dbReference type="PIRSR" id="PIRSR615500-1"/>
    </source>
</evidence>
<organism evidence="14 15">
    <name type="scientific">Aquibacillus halophilus</name>
    <dbReference type="NCBI Taxonomy" id="930132"/>
    <lineage>
        <taxon>Bacteria</taxon>
        <taxon>Bacillati</taxon>
        <taxon>Bacillota</taxon>
        <taxon>Bacilli</taxon>
        <taxon>Bacillales</taxon>
        <taxon>Bacillaceae</taxon>
        <taxon>Aquibacillus</taxon>
    </lineage>
</organism>
<proteinExistence type="inferred from homology"/>
<dbReference type="InterPro" id="IPR046450">
    <property type="entry name" value="PA_dom_sf"/>
</dbReference>
<dbReference type="PANTHER" id="PTHR43806">
    <property type="entry name" value="PEPTIDASE S8"/>
    <property type="match status" value="1"/>
</dbReference>
<name>A0A6A8DLU6_9BACI</name>
<feature type="active site" description="Charge relay system" evidence="8 9">
    <location>
        <position position="169"/>
    </location>
</feature>
<evidence type="ECO:0000256" key="4">
    <source>
        <dbReference type="ARBA" id="ARBA00022670"/>
    </source>
</evidence>
<evidence type="ECO:0000256" key="9">
    <source>
        <dbReference type="PROSITE-ProRule" id="PRU01240"/>
    </source>
</evidence>
<dbReference type="GO" id="GO:0006508">
    <property type="term" value="P:proteolysis"/>
    <property type="evidence" value="ECO:0007669"/>
    <property type="project" value="UniProtKB-KW"/>
</dbReference>
<dbReference type="SUPFAM" id="SSF52743">
    <property type="entry name" value="Subtilisin-like"/>
    <property type="match status" value="1"/>
</dbReference>
<dbReference type="OrthoDB" id="9798386at2"/>
<dbReference type="InterPro" id="IPR034213">
    <property type="entry name" value="S8_Vpr-like"/>
</dbReference>
<comment type="caution">
    <text evidence="14">The sequence shown here is derived from an EMBL/GenBank/DDBJ whole genome shotgun (WGS) entry which is preliminary data.</text>
</comment>
<dbReference type="PROSITE" id="PS00136">
    <property type="entry name" value="SUBTILASE_ASP"/>
    <property type="match status" value="1"/>
</dbReference>
<dbReference type="PROSITE" id="PS00137">
    <property type="entry name" value="SUBTILASE_HIS"/>
    <property type="match status" value="1"/>
</dbReference>
<dbReference type="InterPro" id="IPR003137">
    <property type="entry name" value="PA_domain"/>
</dbReference>
<dbReference type="EMBL" id="WJNG01000013">
    <property type="protein sequence ID" value="MRH43967.1"/>
    <property type="molecule type" value="Genomic_DNA"/>
</dbReference>
<keyword evidence="2" id="KW-0134">Cell wall</keyword>
<evidence type="ECO:0000256" key="3">
    <source>
        <dbReference type="ARBA" id="ARBA00022525"/>
    </source>
</evidence>
<keyword evidence="3" id="KW-0964">Secreted</keyword>
<feature type="active site" description="Charge relay system" evidence="8 9">
    <location>
        <position position="460"/>
    </location>
</feature>
<comment type="similarity">
    <text evidence="1 9 10">Belongs to the peptidase S8 family.</text>
</comment>
<evidence type="ECO:0000259" key="12">
    <source>
        <dbReference type="Pfam" id="PF00082"/>
    </source>
</evidence>
<evidence type="ECO:0000256" key="5">
    <source>
        <dbReference type="ARBA" id="ARBA00022729"/>
    </source>
</evidence>
<evidence type="ECO:0000256" key="11">
    <source>
        <dbReference type="SAM" id="SignalP"/>
    </source>
</evidence>
<dbReference type="Gene3D" id="3.40.50.200">
    <property type="entry name" value="Peptidase S8/S53 domain"/>
    <property type="match status" value="1"/>
</dbReference>
<reference evidence="14" key="1">
    <citation type="submission" date="2019-11" db="EMBL/GenBank/DDBJ databases">
        <authorList>
            <person name="Li J."/>
        </authorList>
    </citation>
    <scope>NUCLEOTIDE SEQUENCE</scope>
    <source>
        <strain evidence="14">B6B</strain>
    </source>
</reference>
<keyword evidence="7 9" id="KW-0720">Serine protease</keyword>
<dbReference type="Pfam" id="PF00082">
    <property type="entry name" value="Peptidase_S8"/>
    <property type="match status" value="1"/>
</dbReference>
<evidence type="ECO:0000256" key="2">
    <source>
        <dbReference type="ARBA" id="ARBA00022512"/>
    </source>
</evidence>
<dbReference type="Pfam" id="PF02225">
    <property type="entry name" value="PA"/>
    <property type="match status" value="1"/>
</dbReference>
<feature type="signal peptide" evidence="11">
    <location>
        <begin position="1"/>
        <end position="24"/>
    </location>
</feature>
<keyword evidence="6 9" id="KW-0378">Hydrolase</keyword>
<dbReference type="InterPro" id="IPR036852">
    <property type="entry name" value="Peptidase_S8/S53_dom_sf"/>
</dbReference>
<dbReference type="InterPro" id="IPR000209">
    <property type="entry name" value="Peptidase_S8/S53_dom"/>
</dbReference>
<dbReference type="GO" id="GO:0004252">
    <property type="term" value="F:serine-type endopeptidase activity"/>
    <property type="evidence" value="ECO:0007669"/>
    <property type="project" value="UniProtKB-UniRule"/>
</dbReference>
<dbReference type="InterPro" id="IPR023827">
    <property type="entry name" value="Peptidase_S8_Asp-AS"/>
</dbReference>
<keyword evidence="5 11" id="KW-0732">Signal</keyword>
<evidence type="ECO:0000259" key="13">
    <source>
        <dbReference type="Pfam" id="PF02225"/>
    </source>
</evidence>